<dbReference type="Pfam" id="PF22191">
    <property type="entry name" value="IBR_1"/>
    <property type="match status" value="1"/>
</dbReference>
<reference evidence="13 14" key="1">
    <citation type="journal article" date="2013" name="Front. Plant Sci.">
        <title>The Reference Genome of the Halophytic Plant Eutrema salsugineum.</title>
        <authorList>
            <person name="Yang R."/>
            <person name="Jarvis D.E."/>
            <person name="Chen H."/>
            <person name="Beilstein M.A."/>
            <person name="Grimwood J."/>
            <person name="Jenkins J."/>
            <person name="Shu S."/>
            <person name="Prochnik S."/>
            <person name="Xin M."/>
            <person name="Ma C."/>
            <person name="Schmutz J."/>
            <person name="Wing R.A."/>
            <person name="Mitchell-Olds T."/>
            <person name="Schumaker K.S."/>
            <person name="Wang X."/>
        </authorList>
    </citation>
    <scope>NUCLEOTIDE SEQUENCE [LARGE SCALE GENOMIC DNA]</scope>
</reference>
<dbReference type="Gene3D" id="3.30.40.10">
    <property type="entry name" value="Zinc/RING finger domain, C3HC4 (zinc finger)"/>
    <property type="match status" value="1"/>
</dbReference>
<dbReference type="InterPro" id="IPR002867">
    <property type="entry name" value="IBR_dom"/>
</dbReference>
<organism evidence="13 14">
    <name type="scientific">Eutrema salsugineum</name>
    <name type="common">Saltwater cress</name>
    <name type="synonym">Sisymbrium salsugineum</name>
    <dbReference type="NCBI Taxonomy" id="72664"/>
    <lineage>
        <taxon>Eukaryota</taxon>
        <taxon>Viridiplantae</taxon>
        <taxon>Streptophyta</taxon>
        <taxon>Embryophyta</taxon>
        <taxon>Tracheophyta</taxon>
        <taxon>Spermatophyta</taxon>
        <taxon>Magnoliopsida</taxon>
        <taxon>eudicotyledons</taxon>
        <taxon>Gunneridae</taxon>
        <taxon>Pentapetalae</taxon>
        <taxon>rosids</taxon>
        <taxon>malvids</taxon>
        <taxon>Brassicales</taxon>
        <taxon>Brassicaceae</taxon>
        <taxon>Eutremeae</taxon>
        <taxon>Eutrema</taxon>
    </lineage>
</organism>
<evidence type="ECO:0000313" key="14">
    <source>
        <dbReference type="Proteomes" id="UP000030689"/>
    </source>
</evidence>
<dbReference type="Gramene" id="ESQ36329">
    <property type="protein sequence ID" value="ESQ36329"/>
    <property type="gene ID" value="EUTSA_v10009394mg"/>
</dbReference>
<dbReference type="AlphaFoldDB" id="V4KY99"/>
<dbReference type="Pfam" id="PF01485">
    <property type="entry name" value="IBR"/>
    <property type="match status" value="1"/>
</dbReference>
<dbReference type="SMART" id="SM00647">
    <property type="entry name" value="IBR"/>
    <property type="match status" value="2"/>
</dbReference>
<keyword evidence="14" id="KW-1185">Reference proteome</keyword>
<protein>
    <recommendedName>
        <fullName evidence="4">RBR-type E3 ubiquitin transferase</fullName>
        <ecNumber evidence="4">2.3.2.31</ecNumber>
    </recommendedName>
</protein>
<dbReference type="GO" id="GO:0061630">
    <property type="term" value="F:ubiquitin protein ligase activity"/>
    <property type="evidence" value="ECO:0007669"/>
    <property type="project" value="UniProtKB-EC"/>
</dbReference>
<dbReference type="EC" id="2.3.2.31" evidence="4"/>
<dbReference type="PANTHER" id="PTHR11685">
    <property type="entry name" value="RBR FAMILY RING FINGER AND IBR DOMAIN-CONTAINING"/>
    <property type="match status" value="1"/>
</dbReference>
<dbReference type="EMBL" id="KI517683">
    <property type="protein sequence ID" value="ESQ36329.1"/>
    <property type="molecule type" value="Genomic_DNA"/>
</dbReference>
<dbReference type="CDD" id="cd20346">
    <property type="entry name" value="BRcat_RBR_ANKIB1"/>
    <property type="match status" value="1"/>
</dbReference>
<dbReference type="eggNOG" id="KOG1815">
    <property type="taxonomic scope" value="Eukaryota"/>
</dbReference>
<dbReference type="InterPro" id="IPR013083">
    <property type="entry name" value="Znf_RING/FYVE/PHD"/>
</dbReference>
<keyword evidence="10" id="KW-0862">Zinc</keyword>
<dbReference type="Proteomes" id="UP000030689">
    <property type="component" value="Unassembled WGS sequence"/>
</dbReference>
<comment type="cofactor">
    <cofactor evidence="2">
        <name>Zn(2+)</name>
        <dbReference type="ChEBI" id="CHEBI:29105"/>
    </cofactor>
</comment>
<name>V4KY99_EUTSA</name>
<accession>V4KY99</accession>
<evidence type="ECO:0000256" key="2">
    <source>
        <dbReference type="ARBA" id="ARBA00001947"/>
    </source>
</evidence>
<feature type="domain" description="RING-type" evidence="12">
    <location>
        <begin position="112"/>
        <end position="319"/>
    </location>
</feature>
<proteinExistence type="predicted"/>
<keyword evidence="6" id="KW-0479">Metal-binding</keyword>
<dbReference type="SUPFAM" id="SSF57850">
    <property type="entry name" value="RING/U-box"/>
    <property type="match status" value="3"/>
</dbReference>
<keyword evidence="9" id="KW-0833">Ubl conjugation pathway</keyword>
<keyword evidence="5" id="KW-0808">Transferase</keyword>
<evidence type="ECO:0000256" key="7">
    <source>
        <dbReference type="ARBA" id="ARBA00022737"/>
    </source>
</evidence>
<dbReference type="STRING" id="72664.V4KY99"/>
<dbReference type="PROSITE" id="PS51873">
    <property type="entry name" value="TRIAD"/>
    <property type="match status" value="1"/>
</dbReference>
<gene>
    <name evidence="13" type="ORF">EUTSA_v10009394mg</name>
</gene>
<evidence type="ECO:0000256" key="8">
    <source>
        <dbReference type="ARBA" id="ARBA00022771"/>
    </source>
</evidence>
<evidence type="ECO:0000256" key="11">
    <source>
        <dbReference type="SAM" id="MobiDB-lite"/>
    </source>
</evidence>
<dbReference type="GO" id="GO:0008270">
    <property type="term" value="F:zinc ion binding"/>
    <property type="evidence" value="ECO:0007669"/>
    <property type="project" value="UniProtKB-KW"/>
</dbReference>
<dbReference type="InterPro" id="IPR031127">
    <property type="entry name" value="E3_UB_ligase_RBR"/>
</dbReference>
<sequence length="495" mass="56838">MEDYQVKTLDELEIESEEEWFDAPEENDQIVTSIQHSYVTVLKEQDIRRRMENEIQSVSVVFSISKAEAILVLSHSRWDVSEFHKKWSDDAKSVRESVGLLVTDAPSDDKDKRFFCGVCSKLHPLKKSASVSCGHRVCISCWTSHITNIIDKMPASDDWYQTLKCPYEYCPASVGQDMIERFSSEKEKSKYDRFLFRSYVDDSKMMKCCPVPGSSCTIDLSSPESGNSDVFCLCLLSFCWNCSNDAHSPVDCKTAANWVLANTVPCPKCKTSIKVNEDCSLKMTCLPPCNYDFCRNCRGELTGHGDETGWDLYTCYFHVAVEETDQCRKMAESSADRYNDCYENWTSNELLMQKAKAYLKQLHTDIIPNLSNIQLPTVPQLEFIAEAWSQIMECRRVRKWTYAYEYYLREDEVEKRAFLKHKQENNLQTFLHADGPSEDFDKFSINLTSLTSITRNHYKGLIRDLEEGLTNVVPVSRSQRAQSEDASGSGRNHDD</sequence>
<evidence type="ECO:0000259" key="12">
    <source>
        <dbReference type="PROSITE" id="PS51873"/>
    </source>
</evidence>
<comment type="catalytic activity">
    <reaction evidence="1">
        <text>[E2 ubiquitin-conjugating enzyme]-S-ubiquitinyl-L-cysteine + [acceptor protein]-L-lysine = [E2 ubiquitin-conjugating enzyme]-L-cysteine + [acceptor protein]-N(6)-ubiquitinyl-L-lysine.</text>
        <dbReference type="EC" id="2.3.2.31"/>
    </reaction>
</comment>
<feature type="region of interest" description="Disordered" evidence="11">
    <location>
        <begin position="476"/>
        <end position="495"/>
    </location>
</feature>
<dbReference type="GO" id="GO:0071456">
    <property type="term" value="P:cellular response to hypoxia"/>
    <property type="evidence" value="ECO:0007669"/>
    <property type="project" value="EnsemblPlants"/>
</dbReference>
<keyword evidence="8" id="KW-0863">Zinc-finger</keyword>
<evidence type="ECO:0000256" key="1">
    <source>
        <dbReference type="ARBA" id="ARBA00001798"/>
    </source>
</evidence>
<evidence type="ECO:0000256" key="10">
    <source>
        <dbReference type="ARBA" id="ARBA00022833"/>
    </source>
</evidence>
<dbReference type="GO" id="GO:0016567">
    <property type="term" value="P:protein ubiquitination"/>
    <property type="evidence" value="ECO:0007669"/>
    <property type="project" value="UniProtKB-UniPathway"/>
</dbReference>
<evidence type="ECO:0000256" key="3">
    <source>
        <dbReference type="ARBA" id="ARBA00004906"/>
    </source>
</evidence>
<evidence type="ECO:0000256" key="9">
    <source>
        <dbReference type="ARBA" id="ARBA00022786"/>
    </source>
</evidence>
<dbReference type="Gene3D" id="1.20.120.1750">
    <property type="match status" value="1"/>
</dbReference>
<keyword evidence="7" id="KW-0677">Repeat</keyword>
<comment type="pathway">
    <text evidence="3">Protein modification; protein ubiquitination.</text>
</comment>
<dbReference type="KEGG" id="eus:EUTSA_v10009394mg"/>
<dbReference type="GO" id="GO:0010224">
    <property type="term" value="P:response to UV-B"/>
    <property type="evidence" value="ECO:0007669"/>
    <property type="project" value="EnsemblPlants"/>
</dbReference>
<dbReference type="UniPathway" id="UPA00143"/>
<evidence type="ECO:0000313" key="13">
    <source>
        <dbReference type="EMBL" id="ESQ36329.1"/>
    </source>
</evidence>
<dbReference type="InterPro" id="IPR044066">
    <property type="entry name" value="TRIAD_supradom"/>
</dbReference>
<evidence type="ECO:0000256" key="4">
    <source>
        <dbReference type="ARBA" id="ARBA00012251"/>
    </source>
</evidence>
<evidence type="ECO:0000256" key="6">
    <source>
        <dbReference type="ARBA" id="ARBA00022723"/>
    </source>
</evidence>
<dbReference type="OMA" id="THDEYEE"/>
<evidence type="ECO:0000256" key="5">
    <source>
        <dbReference type="ARBA" id="ARBA00022679"/>
    </source>
</evidence>